<dbReference type="GO" id="GO:0006289">
    <property type="term" value="P:nucleotide-excision repair"/>
    <property type="evidence" value="ECO:0007669"/>
    <property type="project" value="InterPro"/>
</dbReference>
<name>A0A0R3WPJ2_HYDTA</name>
<feature type="region of interest" description="Disordered" evidence="1">
    <location>
        <begin position="1"/>
        <end position="116"/>
    </location>
</feature>
<dbReference type="SMART" id="SM01030">
    <property type="entry name" value="BHD_1"/>
    <property type="match status" value="1"/>
</dbReference>
<dbReference type="AlphaFoldDB" id="A0A0R3WPJ2"/>
<evidence type="ECO:0000313" key="3">
    <source>
        <dbReference type="EMBL" id="VDM20826.1"/>
    </source>
</evidence>
<feature type="compositionally biased region" description="Polar residues" evidence="1">
    <location>
        <begin position="42"/>
        <end position="58"/>
    </location>
</feature>
<dbReference type="GO" id="GO:0003697">
    <property type="term" value="F:single-stranded DNA binding"/>
    <property type="evidence" value="ECO:0007669"/>
    <property type="project" value="TreeGrafter"/>
</dbReference>
<evidence type="ECO:0000313" key="4">
    <source>
        <dbReference type="Proteomes" id="UP000274429"/>
    </source>
</evidence>
<evidence type="ECO:0000256" key="1">
    <source>
        <dbReference type="SAM" id="MobiDB-lite"/>
    </source>
</evidence>
<dbReference type="GO" id="GO:0003684">
    <property type="term" value="F:damaged DNA binding"/>
    <property type="evidence" value="ECO:0007669"/>
    <property type="project" value="InterPro"/>
</dbReference>
<dbReference type="SUPFAM" id="SSF54001">
    <property type="entry name" value="Cysteine proteinases"/>
    <property type="match status" value="1"/>
</dbReference>
<reference evidence="3 4" key="2">
    <citation type="submission" date="2018-11" db="EMBL/GenBank/DDBJ databases">
        <authorList>
            <consortium name="Pathogen Informatics"/>
        </authorList>
    </citation>
    <scope>NUCLEOTIDE SEQUENCE [LARGE SCALE GENOMIC DNA]</scope>
</reference>
<feature type="compositionally biased region" description="Low complexity" evidence="1">
    <location>
        <begin position="16"/>
        <end position="29"/>
    </location>
</feature>
<dbReference type="GO" id="GO:0000111">
    <property type="term" value="C:nucleotide-excision repair factor 2 complex"/>
    <property type="evidence" value="ECO:0007669"/>
    <property type="project" value="TreeGrafter"/>
</dbReference>
<gene>
    <name evidence="3" type="ORF">TTAC_LOCUS2667</name>
</gene>
<dbReference type="EMBL" id="UYWX01001353">
    <property type="protein sequence ID" value="VDM20826.1"/>
    <property type="molecule type" value="Genomic_DNA"/>
</dbReference>
<dbReference type="OrthoDB" id="300780at2759"/>
<protein>
    <submittedName>
        <fullName evidence="5">BHD_1 domain-containing protein</fullName>
    </submittedName>
</protein>
<feature type="compositionally biased region" description="Basic residues" evidence="1">
    <location>
        <begin position="77"/>
        <end position="92"/>
    </location>
</feature>
<dbReference type="GO" id="GO:0005737">
    <property type="term" value="C:cytoplasm"/>
    <property type="evidence" value="ECO:0007669"/>
    <property type="project" value="TreeGrafter"/>
</dbReference>
<dbReference type="Pfam" id="PF10403">
    <property type="entry name" value="BHD_1"/>
    <property type="match status" value="1"/>
</dbReference>
<dbReference type="Gene3D" id="2.20.20.110">
    <property type="entry name" value="Rad4, beta-hairpin domain BHD1"/>
    <property type="match status" value="1"/>
</dbReference>
<feature type="domain" description="Rad4 beta-hairpin" evidence="2">
    <location>
        <begin position="467"/>
        <end position="527"/>
    </location>
</feature>
<dbReference type="STRING" id="6205.A0A0R3WPJ2"/>
<dbReference type="InterPro" id="IPR036985">
    <property type="entry name" value="Transglutaminase-like_sf"/>
</dbReference>
<dbReference type="GO" id="GO:0071942">
    <property type="term" value="C:XPC complex"/>
    <property type="evidence" value="ECO:0007669"/>
    <property type="project" value="TreeGrafter"/>
</dbReference>
<evidence type="ECO:0000313" key="5">
    <source>
        <dbReference type="WBParaSite" id="TTAC_0000268201-mRNA-1"/>
    </source>
</evidence>
<dbReference type="InterPro" id="IPR018326">
    <property type="entry name" value="Rad4_beta-hairpin_dom1"/>
</dbReference>
<proteinExistence type="predicted"/>
<organism evidence="5">
    <name type="scientific">Hydatigena taeniaeformis</name>
    <name type="common">Feline tapeworm</name>
    <name type="synonym">Taenia taeniaeformis</name>
    <dbReference type="NCBI Taxonomy" id="6205"/>
    <lineage>
        <taxon>Eukaryota</taxon>
        <taxon>Metazoa</taxon>
        <taxon>Spiralia</taxon>
        <taxon>Lophotrochozoa</taxon>
        <taxon>Platyhelminthes</taxon>
        <taxon>Cestoda</taxon>
        <taxon>Eucestoda</taxon>
        <taxon>Cyclophyllidea</taxon>
        <taxon>Taeniidae</taxon>
        <taxon>Hydatigera</taxon>
    </lineage>
</organism>
<reference evidence="5" key="1">
    <citation type="submission" date="2017-02" db="UniProtKB">
        <authorList>
            <consortium name="WormBaseParasite"/>
        </authorList>
    </citation>
    <scope>IDENTIFICATION</scope>
</reference>
<dbReference type="GO" id="GO:0006298">
    <property type="term" value="P:mismatch repair"/>
    <property type="evidence" value="ECO:0007669"/>
    <property type="project" value="TreeGrafter"/>
</dbReference>
<keyword evidence="4" id="KW-1185">Reference proteome</keyword>
<feature type="compositionally biased region" description="Basic and acidic residues" evidence="1">
    <location>
        <begin position="65"/>
        <end position="76"/>
    </location>
</feature>
<dbReference type="Proteomes" id="UP000274429">
    <property type="component" value="Unassembled WGS sequence"/>
</dbReference>
<dbReference type="PANTHER" id="PTHR12135">
    <property type="entry name" value="DNA REPAIR PROTEIN XP-C / RAD4"/>
    <property type="match status" value="1"/>
</dbReference>
<dbReference type="Gene3D" id="3.90.260.10">
    <property type="entry name" value="Transglutaminase-like"/>
    <property type="match status" value="1"/>
</dbReference>
<dbReference type="WBParaSite" id="TTAC_0000268201-mRNA-1">
    <property type="protein sequence ID" value="TTAC_0000268201-mRNA-1"/>
    <property type="gene ID" value="TTAC_0000268201"/>
</dbReference>
<evidence type="ECO:0000259" key="2">
    <source>
        <dbReference type="SMART" id="SM01030"/>
    </source>
</evidence>
<dbReference type="InterPro" id="IPR038765">
    <property type="entry name" value="Papain-like_cys_pep_sf"/>
</dbReference>
<accession>A0A0R3WPJ2</accession>
<dbReference type="PANTHER" id="PTHR12135:SF0">
    <property type="entry name" value="DNA REPAIR PROTEIN COMPLEMENTING XP-C CELLS"/>
    <property type="match status" value="1"/>
</dbReference>
<sequence length="542" mass="60818">MSSDWGRDDAAEDESLPSPELRSPSSSKLIPRRKKSRDVEVSNYSFSGFSDVQEQPISKSKRKKADIGEISTDKAMPKKSSRKTKKMNKRNTSKVVSKVEESPANSEVSDVDGWEEVSDPSFGLGPEKTSAHREIEFFSQLLRRPENEARKIEEEGCLEVSVSTLPHGKSSRDSETIATLALARRIRERARNLHTFYVMEFLTFGRCANRACDDATVRALGLSLIDAPKSWDFEALRSLVLTFASLNRNGPTIKNPDIRVAIQTRLQYESTSVVDCTLLMVAALRACGFDTRLVLAFAPPSLKPGKNITVRSFRKLKSLGSSSPTSKIISSESEDDKQTLLPRYFFFGEVYLPSNKVWHSIDLLPPTGRVAAEASFQLTNFPYVVGFHSTDCSYLGRTPTDLAPRYDPNWMSTSRGHRIPDTLWKKFLSTLRGHCDGDVTDLRAKDIGGMEEMRDAADVEKIFDYLRGLPLPVKVQDFKGHPLYALRRHLLKFEVIYPLDAPVVGFLKVGSKGSEATEPVYPRECVHICHTRESWLKEAKVS</sequence>
<dbReference type="InterPro" id="IPR004583">
    <property type="entry name" value="DNA_repair_Rad4"/>
</dbReference>